<proteinExistence type="predicted"/>
<dbReference type="Proteomes" id="UP000663844">
    <property type="component" value="Unassembled WGS sequence"/>
</dbReference>
<dbReference type="EMBL" id="CAJOAZ010025569">
    <property type="protein sequence ID" value="CAF4394096.1"/>
    <property type="molecule type" value="Genomic_DNA"/>
</dbReference>
<reference evidence="1" key="1">
    <citation type="submission" date="2021-02" db="EMBL/GenBank/DDBJ databases">
        <authorList>
            <person name="Nowell W R."/>
        </authorList>
    </citation>
    <scope>NUCLEOTIDE SEQUENCE</scope>
</reference>
<sequence>LLAEYLSSGMCLYYITKFFHVYTGGAIPSASIQAVKLIQVC</sequence>
<accession>A0A820NUQ3</accession>
<dbReference type="AlphaFoldDB" id="A0A820NUQ3"/>
<feature type="non-terminal residue" evidence="1">
    <location>
        <position position="1"/>
    </location>
</feature>
<organism evidence="1 2">
    <name type="scientific">Adineta steineri</name>
    <dbReference type="NCBI Taxonomy" id="433720"/>
    <lineage>
        <taxon>Eukaryota</taxon>
        <taxon>Metazoa</taxon>
        <taxon>Spiralia</taxon>
        <taxon>Gnathifera</taxon>
        <taxon>Rotifera</taxon>
        <taxon>Eurotatoria</taxon>
        <taxon>Bdelloidea</taxon>
        <taxon>Adinetida</taxon>
        <taxon>Adinetidae</taxon>
        <taxon>Adineta</taxon>
    </lineage>
</organism>
<protein>
    <submittedName>
        <fullName evidence="1">Uncharacterized protein</fullName>
    </submittedName>
</protein>
<evidence type="ECO:0000313" key="1">
    <source>
        <dbReference type="EMBL" id="CAF4394096.1"/>
    </source>
</evidence>
<comment type="caution">
    <text evidence="1">The sequence shown here is derived from an EMBL/GenBank/DDBJ whole genome shotgun (WGS) entry which is preliminary data.</text>
</comment>
<gene>
    <name evidence="1" type="ORF">OXD698_LOCUS51074</name>
</gene>
<evidence type="ECO:0000313" key="2">
    <source>
        <dbReference type="Proteomes" id="UP000663844"/>
    </source>
</evidence>
<name>A0A820NUQ3_9BILA</name>